<accession>A0A0R3QX54</accession>
<dbReference type="WBParaSite" id="BTMF_0001232001-mRNA-1">
    <property type="protein sequence ID" value="BTMF_0001232001-mRNA-1"/>
    <property type="gene ID" value="BTMF_0001232001"/>
</dbReference>
<organism evidence="3">
    <name type="scientific">Brugia timori</name>
    <dbReference type="NCBI Taxonomy" id="42155"/>
    <lineage>
        <taxon>Eukaryota</taxon>
        <taxon>Metazoa</taxon>
        <taxon>Ecdysozoa</taxon>
        <taxon>Nematoda</taxon>
        <taxon>Chromadorea</taxon>
        <taxon>Rhabditida</taxon>
        <taxon>Spirurina</taxon>
        <taxon>Spiruromorpha</taxon>
        <taxon>Filarioidea</taxon>
        <taxon>Onchocercidae</taxon>
        <taxon>Brugia</taxon>
    </lineage>
</organism>
<evidence type="ECO:0000313" key="2">
    <source>
        <dbReference type="Proteomes" id="UP000280834"/>
    </source>
</evidence>
<name>A0A0R3QX54_9BILA</name>
<evidence type="ECO:0000313" key="3">
    <source>
        <dbReference type="WBParaSite" id="BTMF_0001232001-mRNA-1"/>
    </source>
</evidence>
<proteinExistence type="predicted"/>
<protein>
    <submittedName>
        <fullName evidence="1 3">Uncharacterized protein</fullName>
    </submittedName>
</protein>
<gene>
    <name evidence="1" type="ORF">BTMF_LOCUS10340</name>
</gene>
<dbReference type="AlphaFoldDB" id="A0A0R3QX54"/>
<sequence>MNHSCSFTHVRDEKLNITEEMNELSGKRCKQCDPDQAIAKTHTGVSSAYRDRRTIFEQLIGRKVIRIRRLLTSDLERIRWGRCTWSRQVIRLTKG</sequence>
<reference evidence="1 2" key="2">
    <citation type="submission" date="2018-11" db="EMBL/GenBank/DDBJ databases">
        <authorList>
            <consortium name="Pathogen Informatics"/>
        </authorList>
    </citation>
    <scope>NUCLEOTIDE SEQUENCE [LARGE SCALE GENOMIC DNA]</scope>
</reference>
<evidence type="ECO:0000313" key="1">
    <source>
        <dbReference type="EMBL" id="VDO35148.1"/>
    </source>
</evidence>
<keyword evidence="2" id="KW-1185">Reference proteome</keyword>
<dbReference type="Proteomes" id="UP000280834">
    <property type="component" value="Unassembled WGS sequence"/>
</dbReference>
<reference evidence="3" key="1">
    <citation type="submission" date="2017-02" db="UniProtKB">
        <authorList>
            <consortium name="WormBaseParasite"/>
        </authorList>
    </citation>
    <scope>IDENTIFICATION</scope>
</reference>
<dbReference type="EMBL" id="UZAG01017519">
    <property type="protein sequence ID" value="VDO35148.1"/>
    <property type="molecule type" value="Genomic_DNA"/>
</dbReference>